<keyword evidence="3" id="KW-1185">Reference proteome</keyword>
<feature type="compositionally biased region" description="Polar residues" evidence="1">
    <location>
        <begin position="46"/>
        <end position="58"/>
    </location>
</feature>
<accession>A0ABD1ZCQ9</accession>
<sequence>MGRTLARSPNNEHRLLISPVEHILTATATRARSVYILLRGRWRPSTLTTHEANVTRSVSRQRDSTPGQPQPRLRDPRERCANRTLSTPPTKPTDPPTIERPPEACFYAPTVAHAVDVGWQKSVL</sequence>
<name>A0ABD1ZCQ9_9MARC</name>
<feature type="compositionally biased region" description="Basic and acidic residues" evidence="1">
    <location>
        <begin position="72"/>
        <end position="81"/>
    </location>
</feature>
<reference evidence="2 3" key="1">
    <citation type="submission" date="2024-09" db="EMBL/GenBank/DDBJ databases">
        <title>Chromosome-scale assembly of Riccia fluitans.</title>
        <authorList>
            <person name="Paukszto L."/>
            <person name="Sawicki J."/>
            <person name="Karawczyk K."/>
            <person name="Piernik-Szablinska J."/>
            <person name="Szczecinska M."/>
            <person name="Mazdziarz M."/>
        </authorList>
    </citation>
    <scope>NUCLEOTIDE SEQUENCE [LARGE SCALE GENOMIC DNA]</scope>
    <source>
        <strain evidence="2">Rf_01</strain>
        <tissue evidence="2">Aerial parts of the thallus</tissue>
    </source>
</reference>
<feature type="compositionally biased region" description="Pro residues" evidence="1">
    <location>
        <begin position="89"/>
        <end position="99"/>
    </location>
</feature>
<dbReference type="AlphaFoldDB" id="A0ABD1ZCQ9"/>
<feature type="region of interest" description="Disordered" evidence="1">
    <location>
        <begin position="46"/>
        <end position="102"/>
    </location>
</feature>
<dbReference type="EMBL" id="JBHFFA010000002">
    <property type="protein sequence ID" value="KAL2645189.1"/>
    <property type="molecule type" value="Genomic_DNA"/>
</dbReference>
<gene>
    <name evidence="2" type="ORF">R1flu_012776</name>
</gene>
<protein>
    <submittedName>
        <fullName evidence="2">Uncharacterized protein</fullName>
    </submittedName>
</protein>
<evidence type="ECO:0000313" key="3">
    <source>
        <dbReference type="Proteomes" id="UP001605036"/>
    </source>
</evidence>
<dbReference type="Proteomes" id="UP001605036">
    <property type="component" value="Unassembled WGS sequence"/>
</dbReference>
<proteinExistence type="predicted"/>
<evidence type="ECO:0000256" key="1">
    <source>
        <dbReference type="SAM" id="MobiDB-lite"/>
    </source>
</evidence>
<comment type="caution">
    <text evidence="2">The sequence shown here is derived from an EMBL/GenBank/DDBJ whole genome shotgun (WGS) entry which is preliminary data.</text>
</comment>
<organism evidence="2 3">
    <name type="scientific">Riccia fluitans</name>
    <dbReference type="NCBI Taxonomy" id="41844"/>
    <lineage>
        <taxon>Eukaryota</taxon>
        <taxon>Viridiplantae</taxon>
        <taxon>Streptophyta</taxon>
        <taxon>Embryophyta</taxon>
        <taxon>Marchantiophyta</taxon>
        <taxon>Marchantiopsida</taxon>
        <taxon>Marchantiidae</taxon>
        <taxon>Marchantiales</taxon>
        <taxon>Ricciaceae</taxon>
        <taxon>Riccia</taxon>
    </lineage>
</organism>
<evidence type="ECO:0000313" key="2">
    <source>
        <dbReference type="EMBL" id="KAL2645189.1"/>
    </source>
</evidence>